<proteinExistence type="predicted"/>
<dbReference type="Gene3D" id="3.40.50.300">
    <property type="entry name" value="P-loop containing nucleotide triphosphate hydrolases"/>
    <property type="match status" value="1"/>
</dbReference>
<dbReference type="EMBL" id="HBGY01010545">
    <property type="protein sequence ID" value="CAD9568963.1"/>
    <property type="molecule type" value="Transcribed_RNA"/>
</dbReference>
<name>A0A6U2MZF6_9STRA</name>
<evidence type="ECO:0008006" key="5">
    <source>
        <dbReference type="Google" id="ProtNLM"/>
    </source>
</evidence>
<keyword evidence="1" id="KW-0808">Transferase</keyword>
<protein>
    <recommendedName>
        <fullName evidence="5">Sulfotransferase domain-containing protein</fullName>
    </recommendedName>
</protein>
<dbReference type="EMBL" id="HBGY01010546">
    <property type="protein sequence ID" value="CAD9568965.1"/>
    <property type="molecule type" value="Transcribed_RNA"/>
</dbReference>
<gene>
    <name evidence="3" type="ORF">LDAN0321_LOCUS6654</name>
    <name evidence="4" type="ORF">LDAN0321_LOCUS6655</name>
</gene>
<dbReference type="SUPFAM" id="SSF52540">
    <property type="entry name" value="P-loop containing nucleoside triphosphate hydrolases"/>
    <property type="match status" value="1"/>
</dbReference>
<organism evidence="3">
    <name type="scientific">Leptocylindrus danicus</name>
    <dbReference type="NCBI Taxonomy" id="163516"/>
    <lineage>
        <taxon>Eukaryota</taxon>
        <taxon>Sar</taxon>
        <taxon>Stramenopiles</taxon>
        <taxon>Ochrophyta</taxon>
        <taxon>Bacillariophyta</taxon>
        <taxon>Coscinodiscophyceae</taxon>
        <taxon>Chaetocerotophycidae</taxon>
        <taxon>Leptocylindrales</taxon>
        <taxon>Leptocylindraceae</taxon>
        <taxon>Leptocylindrus</taxon>
    </lineage>
</organism>
<feature type="binding site" evidence="2">
    <location>
        <position position="57"/>
    </location>
    <ligand>
        <name>3'-phosphoadenylyl sulfate</name>
        <dbReference type="ChEBI" id="CHEBI:58339"/>
    </ligand>
</feature>
<reference evidence="3" key="1">
    <citation type="submission" date="2021-01" db="EMBL/GenBank/DDBJ databases">
        <authorList>
            <person name="Corre E."/>
            <person name="Pelletier E."/>
            <person name="Niang G."/>
            <person name="Scheremetjew M."/>
            <person name="Finn R."/>
            <person name="Kale V."/>
            <person name="Holt S."/>
            <person name="Cochrane G."/>
            <person name="Meng A."/>
            <person name="Brown T."/>
            <person name="Cohen L."/>
        </authorList>
    </citation>
    <scope>NUCLEOTIDE SEQUENCE</scope>
    <source>
        <strain evidence="3">B650</strain>
    </source>
</reference>
<dbReference type="PANTHER" id="PTHR10605">
    <property type="entry name" value="HEPARAN SULFATE SULFOTRANSFERASE"/>
    <property type="match status" value="1"/>
</dbReference>
<dbReference type="AlphaFoldDB" id="A0A6U2MZF6"/>
<evidence type="ECO:0000256" key="2">
    <source>
        <dbReference type="PIRSR" id="PIRSR637359-2"/>
    </source>
</evidence>
<evidence type="ECO:0000313" key="4">
    <source>
        <dbReference type="EMBL" id="CAD9568965.1"/>
    </source>
</evidence>
<dbReference type="InterPro" id="IPR027417">
    <property type="entry name" value="P-loop_NTPase"/>
</dbReference>
<sequence>MYAAQVEWWYAAFPSQDITLICTEDLKYNTTKAMGDLSDFLGLPTFDYTDIVSEGMYNVKGHQGYDKAVSWEEEQEAEKNDTIPLSAEFRKELQVFFDEHNERLFALTGTRCPW</sequence>
<dbReference type="InterPro" id="IPR037359">
    <property type="entry name" value="NST/OST"/>
</dbReference>
<accession>A0A6U2MZF6</accession>
<dbReference type="GO" id="GO:0008146">
    <property type="term" value="F:sulfotransferase activity"/>
    <property type="evidence" value="ECO:0007669"/>
    <property type="project" value="InterPro"/>
</dbReference>
<evidence type="ECO:0000313" key="3">
    <source>
        <dbReference type="EMBL" id="CAD9568963.1"/>
    </source>
</evidence>
<dbReference type="PANTHER" id="PTHR10605:SF56">
    <property type="entry name" value="BIFUNCTIONAL HEPARAN SULFATE N-DEACETYLASE_N-SULFOTRANSFERASE"/>
    <property type="match status" value="1"/>
</dbReference>
<evidence type="ECO:0000256" key="1">
    <source>
        <dbReference type="ARBA" id="ARBA00022679"/>
    </source>
</evidence>